<dbReference type="GO" id="GO:0016020">
    <property type="term" value="C:membrane"/>
    <property type="evidence" value="ECO:0007669"/>
    <property type="project" value="UniProtKB-SubCell"/>
</dbReference>
<evidence type="ECO:0000259" key="8">
    <source>
        <dbReference type="Pfam" id="PF05154"/>
    </source>
</evidence>
<protein>
    <submittedName>
        <fullName evidence="10">NINE protein</fullName>
    </submittedName>
</protein>
<proteinExistence type="predicted"/>
<evidence type="ECO:0000256" key="5">
    <source>
        <dbReference type="ARBA" id="ARBA00023136"/>
    </source>
</evidence>
<keyword evidence="11" id="KW-1185">Reference proteome</keyword>
<dbReference type="Pfam" id="PF05154">
    <property type="entry name" value="TM2"/>
    <property type="match status" value="1"/>
</dbReference>
<feature type="transmembrane region" description="Helical" evidence="7">
    <location>
        <begin position="179"/>
        <end position="198"/>
    </location>
</feature>
<evidence type="ECO:0000256" key="2">
    <source>
        <dbReference type="ARBA" id="ARBA00022692"/>
    </source>
</evidence>
<evidence type="ECO:0000313" key="10">
    <source>
        <dbReference type="EMBL" id="TWP52373.1"/>
    </source>
</evidence>
<accession>A0A563EXK5</accession>
<comment type="caution">
    <text evidence="10">The sequence shown here is derived from an EMBL/GenBank/DDBJ whole genome shotgun (WGS) entry which is preliminary data.</text>
</comment>
<dbReference type="EMBL" id="VOBR01000006">
    <property type="protein sequence ID" value="TWP52373.1"/>
    <property type="molecule type" value="Genomic_DNA"/>
</dbReference>
<evidence type="ECO:0000256" key="7">
    <source>
        <dbReference type="SAM" id="Phobius"/>
    </source>
</evidence>
<evidence type="ECO:0000259" key="9">
    <source>
        <dbReference type="Pfam" id="PF08044"/>
    </source>
</evidence>
<name>A0A563EXK5_9PSEU</name>
<reference evidence="10 11" key="1">
    <citation type="submission" date="2019-07" db="EMBL/GenBank/DDBJ databases">
        <title>Lentzea xizangensis sp. nov., isolated from Qinghai-Tibetan Plateau Soils.</title>
        <authorList>
            <person name="Huang J."/>
        </authorList>
    </citation>
    <scope>NUCLEOTIDE SEQUENCE [LARGE SCALE GENOMIC DNA]</scope>
    <source>
        <strain evidence="10 11">FXJ1.1311</strain>
    </source>
</reference>
<dbReference type="OrthoDB" id="2004788at2"/>
<organism evidence="10 11">
    <name type="scientific">Lentzea tibetensis</name>
    <dbReference type="NCBI Taxonomy" id="2591470"/>
    <lineage>
        <taxon>Bacteria</taxon>
        <taxon>Bacillati</taxon>
        <taxon>Actinomycetota</taxon>
        <taxon>Actinomycetes</taxon>
        <taxon>Pseudonocardiales</taxon>
        <taxon>Pseudonocardiaceae</taxon>
        <taxon>Lentzea</taxon>
    </lineage>
</organism>
<feature type="domain" description="DUF1707" evidence="9">
    <location>
        <begin position="46"/>
        <end position="97"/>
    </location>
</feature>
<evidence type="ECO:0000256" key="4">
    <source>
        <dbReference type="ARBA" id="ARBA00022989"/>
    </source>
</evidence>
<keyword evidence="4 7" id="KW-1133">Transmembrane helix</keyword>
<keyword evidence="6" id="KW-0325">Glycoprotein</keyword>
<evidence type="ECO:0000256" key="1">
    <source>
        <dbReference type="ARBA" id="ARBA00004141"/>
    </source>
</evidence>
<dbReference type="InterPro" id="IPR012551">
    <property type="entry name" value="DUF1707_SHOCT-like"/>
</dbReference>
<dbReference type="Proteomes" id="UP000316639">
    <property type="component" value="Unassembled WGS sequence"/>
</dbReference>
<keyword evidence="5 7" id="KW-0472">Membrane</keyword>
<feature type="domain" description="TM2" evidence="8">
    <location>
        <begin position="175"/>
        <end position="223"/>
    </location>
</feature>
<dbReference type="PANTHER" id="PTHR21016">
    <property type="entry name" value="BETA-AMYLOID BINDING PROTEIN-RELATED"/>
    <property type="match status" value="1"/>
</dbReference>
<evidence type="ECO:0000256" key="3">
    <source>
        <dbReference type="ARBA" id="ARBA00022729"/>
    </source>
</evidence>
<evidence type="ECO:0000313" key="11">
    <source>
        <dbReference type="Proteomes" id="UP000316639"/>
    </source>
</evidence>
<comment type="subcellular location">
    <subcellularLocation>
        <location evidence="1">Membrane</location>
        <topology evidence="1">Multi-pass membrane protein</topology>
    </subcellularLocation>
</comment>
<dbReference type="AlphaFoldDB" id="A0A563EXK5"/>
<evidence type="ECO:0000256" key="6">
    <source>
        <dbReference type="ARBA" id="ARBA00023180"/>
    </source>
</evidence>
<keyword evidence="2 7" id="KW-0812">Transmembrane</keyword>
<dbReference type="Pfam" id="PF08044">
    <property type="entry name" value="DUF1707"/>
    <property type="match status" value="1"/>
</dbReference>
<gene>
    <name evidence="10" type="ORF">FKR81_12275</name>
</gene>
<dbReference type="PANTHER" id="PTHR21016:SF7">
    <property type="entry name" value="TM2 DOMAIN-CONTAINING PROTEIN 3"/>
    <property type="match status" value="1"/>
</dbReference>
<dbReference type="InterPro" id="IPR007829">
    <property type="entry name" value="TM2"/>
</dbReference>
<keyword evidence="3" id="KW-0732">Signal</keyword>
<dbReference type="InterPro" id="IPR050932">
    <property type="entry name" value="TM2D1-3-like"/>
</dbReference>
<feature type="transmembrane region" description="Helical" evidence="7">
    <location>
        <begin position="204"/>
        <end position="227"/>
    </location>
</feature>
<sequence>MATRYSWFLISRGTPTNIVAAYSAQPRVASDSVRVVSEAFGAEHQRIGNQQREEAINALNDHFAAGRVDIGEYQNRVSSATNAQTYQELAMLFSDLPHPHPPFLAPATPPPFPTMTMPPPAYTPPPTYTPPTGPYTPPAGAYVPPPTYAVPPTAYGYNVYAPYGYDPLTGQPLSDKSKVVAGLLQLFLGGFGVGRFYIGDVGIGVAQLLTCGGCGIWALVDAIILLVNGGTDAQGRRLRD</sequence>